<feature type="transmembrane region" description="Helical" evidence="7">
    <location>
        <begin position="242"/>
        <end position="271"/>
    </location>
</feature>
<gene>
    <name evidence="9" type="ORF">IAC75_01145</name>
</gene>
<dbReference type="EMBL" id="DVOG01000029">
    <property type="protein sequence ID" value="HIV03742.1"/>
    <property type="molecule type" value="Genomic_DNA"/>
</dbReference>
<dbReference type="InterPro" id="IPR004680">
    <property type="entry name" value="Cit_transptr-like_dom"/>
</dbReference>
<reference evidence="9" key="2">
    <citation type="journal article" date="2021" name="PeerJ">
        <title>Extensive microbial diversity within the chicken gut microbiome revealed by metagenomics and culture.</title>
        <authorList>
            <person name="Gilroy R."/>
            <person name="Ravi A."/>
            <person name="Getino M."/>
            <person name="Pursley I."/>
            <person name="Horton D.L."/>
            <person name="Alikhan N.F."/>
            <person name="Baker D."/>
            <person name="Gharbi K."/>
            <person name="Hall N."/>
            <person name="Watson M."/>
            <person name="Adriaenssens E.M."/>
            <person name="Foster-Nyarko E."/>
            <person name="Jarju S."/>
            <person name="Secka A."/>
            <person name="Antonio M."/>
            <person name="Oren A."/>
            <person name="Chaudhuri R.R."/>
            <person name="La Ragione R."/>
            <person name="Hildebrand F."/>
            <person name="Pallen M.J."/>
        </authorList>
    </citation>
    <scope>NUCLEOTIDE SEQUENCE</scope>
    <source>
        <strain evidence="9">10669</strain>
    </source>
</reference>
<dbReference type="PROSITE" id="PS51202">
    <property type="entry name" value="RCK_C"/>
    <property type="match status" value="1"/>
</dbReference>
<dbReference type="PROSITE" id="PS01271">
    <property type="entry name" value="NA_SULFATE"/>
    <property type="match status" value="1"/>
</dbReference>
<evidence type="ECO:0000313" key="9">
    <source>
        <dbReference type="EMBL" id="HIV03742.1"/>
    </source>
</evidence>
<dbReference type="InterPro" id="IPR031312">
    <property type="entry name" value="Na/sul_symport_CS"/>
</dbReference>
<dbReference type="Gene3D" id="3.30.70.1450">
    <property type="entry name" value="Regulator of K+ conductance, C-terminal domain"/>
    <property type="match status" value="1"/>
</dbReference>
<dbReference type="SUPFAM" id="SSF116726">
    <property type="entry name" value="TrkA C-terminal domain-like"/>
    <property type="match status" value="1"/>
</dbReference>
<evidence type="ECO:0000313" key="10">
    <source>
        <dbReference type="Proteomes" id="UP000886812"/>
    </source>
</evidence>
<accession>A0A9D1NJN4</accession>
<evidence type="ECO:0000259" key="8">
    <source>
        <dbReference type="PROSITE" id="PS51202"/>
    </source>
</evidence>
<dbReference type="Pfam" id="PF02080">
    <property type="entry name" value="TrkA_C"/>
    <property type="match status" value="1"/>
</dbReference>
<evidence type="ECO:0000256" key="7">
    <source>
        <dbReference type="SAM" id="Phobius"/>
    </source>
</evidence>
<feature type="transmembrane region" description="Helical" evidence="7">
    <location>
        <begin position="199"/>
        <end position="218"/>
    </location>
</feature>
<keyword evidence="6 7" id="KW-0472">Membrane</keyword>
<dbReference type="AlphaFoldDB" id="A0A9D1NJN4"/>
<keyword evidence="4" id="KW-0677">Repeat</keyword>
<feature type="transmembrane region" description="Helical" evidence="7">
    <location>
        <begin position="323"/>
        <end position="343"/>
    </location>
</feature>
<dbReference type="PANTHER" id="PTHR43652:SF1">
    <property type="entry name" value="RESPONSE REGULATOR"/>
    <property type="match status" value="1"/>
</dbReference>
<evidence type="ECO:0000256" key="4">
    <source>
        <dbReference type="ARBA" id="ARBA00022737"/>
    </source>
</evidence>
<dbReference type="Pfam" id="PF03600">
    <property type="entry name" value="CitMHS"/>
    <property type="match status" value="1"/>
</dbReference>
<sequence length="351" mass="38112">RLNRRLIDPAGGTVLQANDALLIDFEREDTDADELCRLYRLRRVPVDDGRYFQHSEREFGLIEVSVMPDSPLVDQTPLEAKFRTRYGMSVIGILRKHKAISQDIVNEKLHVGDMLLLSGSWKAAEGLQLHRKSFIVLNVPVEFENKTAVPGRAPYALASLAVMIGLMISGVVPNVLAALVGCLMMLGARCIDMDRAYRCINWSSLILIIGMIPFATALEKTGGVEIAAGALMQVCGDANPRVILAALMAFTMIVGLFMSNTVTAVLLAPVALTLARSLGVEPYPFAMGIAVAASTAFMTPVSSPVNTLVLGPGRYRFIDFVKIGVPFSVIVWIIGVFLIPLLFPFTPVPAA</sequence>
<evidence type="ECO:0000256" key="6">
    <source>
        <dbReference type="ARBA" id="ARBA00023136"/>
    </source>
</evidence>
<dbReference type="PANTHER" id="PTHR43652">
    <property type="entry name" value="BASIC AMINO ACID ANTIPORTER YFCC-RELATED"/>
    <property type="match status" value="1"/>
</dbReference>
<keyword evidence="3 7" id="KW-0812">Transmembrane</keyword>
<reference evidence="9" key="1">
    <citation type="submission" date="2020-10" db="EMBL/GenBank/DDBJ databases">
        <authorList>
            <person name="Gilroy R."/>
        </authorList>
    </citation>
    <scope>NUCLEOTIDE SEQUENCE</scope>
    <source>
        <strain evidence="9">10669</strain>
    </source>
</reference>
<organism evidence="9 10">
    <name type="scientific">Candidatus Spyradosoma merdigallinarum</name>
    <dbReference type="NCBI Taxonomy" id="2840950"/>
    <lineage>
        <taxon>Bacteria</taxon>
        <taxon>Pseudomonadati</taxon>
        <taxon>Verrucomicrobiota</taxon>
        <taxon>Opitutia</taxon>
        <taxon>Opitutia incertae sedis</taxon>
        <taxon>Candidatus Spyradosoma</taxon>
    </lineage>
</organism>
<feature type="domain" description="RCK C-terminal" evidence="8">
    <location>
        <begin position="47"/>
        <end position="133"/>
    </location>
</feature>
<evidence type="ECO:0000256" key="5">
    <source>
        <dbReference type="ARBA" id="ARBA00022989"/>
    </source>
</evidence>
<dbReference type="GO" id="GO:0005886">
    <property type="term" value="C:plasma membrane"/>
    <property type="evidence" value="ECO:0007669"/>
    <property type="project" value="TreeGrafter"/>
</dbReference>
<dbReference type="InterPro" id="IPR051679">
    <property type="entry name" value="DASS-Related_Transporters"/>
</dbReference>
<keyword evidence="2" id="KW-0813">Transport</keyword>
<evidence type="ECO:0000256" key="3">
    <source>
        <dbReference type="ARBA" id="ARBA00022692"/>
    </source>
</evidence>
<dbReference type="InterPro" id="IPR006037">
    <property type="entry name" value="RCK_C"/>
</dbReference>
<feature type="non-terminal residue" evidence="9">
    <location>
        <position position="1"/>
    </location>
</feature>
<comment type="subcellular location">
    <subcellularLocation>
        <location evidence="1">Membrane</location>
        <topology evidence="1">Multi-pass membrane protein</topology>
    </subcellularLocation>
</comment>
<protein>
    <submittedName>
        <fullName evidence="9">Anion permease</fullName>
    </submittedName>
</protein>
<dbReference type="GO" id="GO:0008324">
    <property type="term" value="F:monoatomic cation transmembrane transporter activity"/>
    <property type="evidence" value="ECO:0007669"/>
    <property type="project" value="InterPro"/>
</dbReference>
<comment type="caution">
    <text evidence="9">The sequence shown here is derived from an EMBL/GenBank/DDBJ whole genome shotgun (WGS) entry which is preliminary data.</text>
</comment>
<proteinExistence type="predicted"/>
<feature type="transmembrane region" description="Helical" evidence="7">
    <location>
        <begin position="283"/>
        <end position="303"/>
    </location>
</feature>
<name>A0A9D1NJN4_9BACT</name>
<dbReference type="InterPro" id="IPR036721">
    <property type="entry name" value="RCK_C_sf"/>
</dbReference>
<evidence type="ECO:0000256" key="2">
    <source>
        <dbReference type="ARBA" id="ARBA00022448"/>
    </source>
</evidence>
<dbReference type="GO" id="GO:0006813">
    <property type="term" value="P:potassium ion transport"/>
    <property type="evidence" value="ECO:0007669"/>
    <property type="project" value="InterPro"/>
</dbReference>
<keyword evidence="5 7" id="KW-1133">Transmembrane helix</keyword>
<dbReference type="Proteomes" id="UP000886812">
    <property type="component" value="Unassembled WGS sequence"/>
</dbReference>
<feature type="transmembrane region" description="Helical" evidence="7">
    <location>
        <begin position="155"/>
        <end position="187"/>
    </location>
</feature>
<evidence type="ECO:0000256" key="1">
    <source>
        <dbReference type="ARBA" id="ARBA00004141"/>
    </source>
</evidence>